<evidence type="ECO:0000313" key="10">
    <source>
        <dbReference type="EMBL" id="RNB55394.1"/>
    </source>
</evidence>
<dbReference type="AlphaFoldDB" id="A0A3M8AW03"/>
<dbReference type="GO" id="GO:0003677">
    <property type="term" value="F:DNA binding"/>
    <property type="evidence" value="ECO:0007669"/>
    <property type="project" value="UniProtKB-KW"/>
</dbReference>
<name>A0A3M8AW03_9BACL</name>
<comment type="caution">
    <text evidence="10">The sequence shown here is derived from an EMBL/GenBank/DDBJ whole genome shotgun (WGS) entry which is preliminary data.</text>
</comment>
<keyword evidence="4 6" id="KW-0238">DNA-binding</keyword>
<dbReference type="PANTHER" id="PTHR43133">
    <property type="entry name" value="RNA POLYMERASE ECF-TYPE SIGMA FACTO"/>
    <property type="match status" value="1"/>
</dbReference>
<dbReference type="EMBL" id="BJOD01000014">
    <property type="protein sequence ID" value="GED25609.1"/>
    <property type="molecule type" value="Genomic_DNA"/>
</dbReference>
<proteinExistence type="inferred from homology"/>
<keyword evidence="2 6" id="KW-0805">Transcription regulation</keyword>
<sequence length="221" mass="26055">MPSVSACFFIQIRICGFAKKRVRKCGLRYLNAEREGRTLRDKELLPSLSILRTTVDVSLEAIMDAHLYRIYRLCCWLVQDRQVAEDIAQEVFLRAYQHLPRFRGESKIETWLYRIAVNECKRYMRSWSFRHLLYQAEPAVPGFSGLEEEVLQKEEWRQLAGCMAKLSYRHRQMLVLHYYEELSAEEIAAVLGISPGAVYTRLHRAREKLKKLLLKEGEPWT</sequence>
<dbReference type="InterPro" id="IPR039425">
    <property type="entry name" value="RNA_pol_sigma-70-like"/>
</dbReference>
<reference evidence="9 12" key="2">
    <citation type="submission" date="2019-06" db="EMBL/GenBank/DDBJ databases">
        <title>Whole genome shotgun sequence of Brevibacillus agri NBRC 15538.</title>
        <authorList>
            <person name="Hosoyama A."/>
            <person name="Uohara A."/>
            <person name="Ohji S."/>
            <person name="Ichikawa N."/>
        </authorList>
    </citation>
    <scope>NUCLEOTIDE SEQUENCE [LARGE SCALE GENOMIC DNA]</scope>
    <source>
        <strain evidence="9 12">NBRC 15538</strain>
    </source>
</reference>
<evidence type="ECO:0000256" key="2">
    <source>
        <dbReference type="ARBA" id="ARBA00023015"/>
    </source>
</evidence>
<dbReference type="NCBIfam" id="TIGR02937">
    <property type="entry name" value="sigma70-ECF"/>
    <property type="match status" value="1"/>
</dbReference>
<dbReference type="InterPro" id="IPR013249">
    <property type="entry name" value="RNA_pol_sigma70_r4_t2"/>
</dbReference>
<evidence type="ECO:0000313" key="9">
    <source>
        <dbReference type="EMBL" id="GED25609.1"/>
    </source>
</evidence>
<evidence type="ECO:0000313" key="11">
    <source>
        <dbReference type="Proteomes" id="UP000276178"/>
    </source>
</evidence>
<gene>
    <name evidence="9" type="ORF">BAG01nite_17110</name>
    <name evidence="10" type="ORF">EB820_11710</name>
</gene>
<organism evidence="10 11">
    <name type="scientific">Brevibacillus agri</name>
    <dbReference type="NCBI Taxonomy" id="51101"/>
    <lineage>
        <taxon>Bacteria</taxon>
        <taxon>Bacillati</taxon>
        <taxon>Bacillota</taxon>
        <taxon>Bacilli</taxon>
        <taxon>Bacillales</taxon>
        <taxon>Paenibacillaceae</taxon>
        <taxon>Brevibacillus</taxon>
    </lineage>
</organism>
<evidence type="ECO:0000256" key="4">
    <source>
        <dbReference type="ARBA" id="ARBA00023125"/>
    </source>
</evidence>
<dbReference type="InterPro" id="IPR014284">
    <property type="entry name" value="RNA_pol_sigma-70_dom"/>
</dbReference>
<evidence type="ECO:0000259" key="8">
    <source>
        <dbReference type="Pfam" id="PF08281"/>
    </source>
</evidence>
<evidence type="ECO:0000256" key="5">
    <source>
        <dbReference type="ARBA" id="ARBA00023163"/>
    </source>
</evidence>
<dbReference type="RefSeq" id="WP_005832038.1">
    <property type="nucleotide sequence ID" value="NZ_BJOD01000014.1"/>
</dbReference>
<accession>A0A3M8AW03</accession>
<dbReference type="OrthoDB" id="9794508at2"/>
<dbReference type="Gene3D" id="1.10.1740.10">
    <property type="match status" value="1"/>
</dbReference>
<dbReference type="GO" id="GO:0006950">
    <property type="term" value="P:response to stress"/>
    <property type="evidence" value="ECO:0007669"/>
    <property type="project" value="UniProtKB-ARBA"/>
</dbReference>
<evidence type="ECO:0000259" key="7">
    <source>
        <dbReference type="Pfam" id="PF04542"/>
    </source>
</evidence>
<dbReference type="Proteomes" id="UP000317180">
    <property type="component" value="Unassembled WGS sequence"/>
</dbReference>
<dbReference type="InterPro" id="IPR007627">
    <property type="entry name" value="RNA_pol_sigma70_r2"/>
</dbReference>
<feature type="domain" description="RNA polymerase sigma factor 70 region 4 type 2" evidence="8">
    <location>
        <begin position="157"/>
        <end position="209"/>
    </location>
</feature>
<evidence type="ECO:0000256" key="1">
    <source>
        <dbReference type="ARBA" id="ARBA00010641"/>
    </source>
</evidence>
<dbReference type="SUPFAM" id="SSF88946">
    <property type="entry name" value="Sigma2 domain of RNA polymerase sigma factors"/>
    <property type="match status" value="1"/>
</dbReference>
<dbReference type="InterPro" id="IPR036388">
    <property type="entry name" value="WH-like_DNA-bd_sf"/>
</dbReference>
<keyword evidence="5 6" id="KW-0804">Transcription</keyword>
<dbReference type="GO" id="GO:0006352">
    <property type="term" value="P:DNA-templated transcription initiation"/>
    <property type="evidence" value="ECO:0007669"/>
    <property type="project" value="InterPro"/>
</dbReference>
<reference evidence="10 11" key="1">
    <citation type="submission" date="2018-10" db="EMBL/GenBank/DDBJ databases">
        <title>Phylogenomics of Brevibacillus.</title>
        <authorList>
            <person name="Dunlap C."/>
        </authorList>
    </citation>
    <scope>NUCLEOTIDE SEQUENCE [LARGE SCALE GENOMIC DNA]</scope>
    <source>
        <strain evidence="10 11">NRRL NRS 1219</strain>
    </source>
</reference>
<dbReference type="CDD" id="cd06171">
    <property type="entry name" value="Sigma70_r4"/>
    <property type="match status" value="1"/>
</dbReference>
<dbReference type="InterPro" id="IPR000838">
    <property type="entry name" value="RNA_pol_sigma70_ECF_CS"/>
</dbReference>
<dbReference type="Pfam" id="PF08281">
    <property type="entry name" value="Sigma70_r4_2"/>
    <property type="match status" value="1"/>
</dbReference>
<dbReference type="GO" id="GO:0016987">
    <property type="term" value="F:sigma factor activity"/>
    <property type="evidence" value="ECO:0007669"/>
    <property type="project" value="UniProtKB-KW"/>
</dbReference>
<keyword evidence="3 6" id="KW-0731">Sigma factor</keyword>
<evidence type="ECO:0000256" key="6">
    <source>
        <dbReference type="RuleBase" id="RU000716"/>
    </source>
</evidence>
<comment type="similarity">
    <text evidence="1 6">Belongs to the sigma-70 factor family. ECF subfamily.</text>
</comment>
<feature type="domain" description="RNA polymerase sigma-70 region 2" evidence="7">
    <location>
        <begin position="64"/>
        <end position="126"/>
    </location>
</feature>
<dbReference type="PANTHER" id="PTHR43133:SF60">
    <property type="entry name" value="RNA POLYMERASE SIGMA FACTOR SIGV"/>
    <property type="match status" value="1"/>
</dbReference>
<dbReference type="Gene3D" id="1.10.10.10">
    <property type="entry name" value="Winged helix-like DNA-binding domain superfamily/Winged helix DNA-binding domain"/>
    <property type="match status" value="1"/>
</dbReference>
<protein>
    <recommendedName>
        <fullName evidence="6">RNA polymerase sigma factor</fullName>
    </recommendedName>
</protein>
<keyword evidence="12" id="KW-1185">Reference proteome</keyword>
<dbReference type="InterPro" id="IPR013325">
    <property type="entry name" value="RNA_pol_sigma_r2"/>
</dbReference>
<dbReference type="Pfam" id="PF04542">
    <property type="entry name" value="Sigma70_r2"/>
    <property type="match status" value="1"/>
</dbReference>
<dbReference type="EMBL" id="RHHN01000035">
    <property type="protein sequence ID" value="RNB55394.1"/>
    <property type="molecule type" value="Genomic_DNA"/>
</dbReference>
<dbReference type="PROSITE" id="PS01063">
    <property type="entry name" value="SIGMA70_ECF"/>
    <property type="match status" value="1"/>
</dbReference>
<dbReference type="SUPFAM" id="SSF88659">
    <property type="entry name" value="Sigma3 and sigma4 domains of RNA polymerase sigma factors"/>
    <property type="match status" value="1"/>
</dbReference>
<evidence type="ECO:0000313" key="12">
    <source>
        <dbReference type="Proteomes" id="UP000317180"/>
    </source>
</evidence>
<dbReference type="GeneID" id="82813038"/>
<dbReference type="InterPro" id="IPR013324">
    <property type="entry name" value="RNA_pol_sigma_r3/r4-like"/>
</dbReference>
<evidence type="ECO:0000256" key="3">
    <source>
        <dbReference type="ARBA" id="ARBA00023082"/>
    </source>
</evidence>
<dbReference type="Proteomes" id="UP000276178">
    <property type="component" value="Unassembled WGS sequence"/>
</dbReference>